<keyword evidence="1" id="KW-0472">Membrane</keyword>
<dbReference type="WBParaSite" id="Pan_g19808.t1">
    <property type="protein sequence ID" value="Pan_g19808.t1"/>
    <property type="gene ID" value="Pan_g19808"/>
</dbReference>
<keyword evidence="1" id="KW-0812">Transmembrane</keyword>
<proteinExistence type="predicted"/>
<keyword evidence="1" id="KW-1133">Transmembrane helix</keyword>
<keyword evidence="3" id="KW-1185">Reference proteome</keyword>
<keyword evidence="2" id="KW-0732">Signal</keyword>
<feature type="signal peptide" evidence="2">
    <location>
        <begin position="1"/>
        <end position="18"/>
    </location>
</feature>
<sequence>MFLTFLGAALGLISPVTCEDGMFNYYAARIKLIVFCLLISVSVAFLILFLFVLAVGLYKFCKAQENVEQNVPAVVPDVPVEAQPEDVEGAVEVENEDEVEVESEEEVDVDIDVDAAYKAALIEDALRNLNRNKMLRFKGFDPVNFGDRLPSMAFLLRIFSTNHPRKIADFELAVFLESVANAFQEANSLMSLARWQLCRHGATCDDHQNWTFTKQTYRYIRRLSTPGFIAWYAFAVKHGHEVHFKKNDLKDKSALNKLSVPALLTVFFREELPEYIRRRAFYRLRCQMPRIAAMHMDDDLIEMPYPLCLTPAMKETNDQQSRYPLWGDIIVPIAHMNWNKYNTHYTLMFANLPC</sequence>
<feature type="chain" id="PRO_5028885910" evidence="2">
    <location>
        <begin position="19"/>
        <end position="354"/>
    </location>
</feature>
<reference evidence="4" key="2">
    <citation type="submission" date="2020-10" db="UniProtKB">
        <authorList>
            <consortium name="WormBaseParasite"/>
        </authorList>
    </citation>
    <scope>IDENTIFICATION</scope>
</reference>
<evidence type="ECO:0000256" key="1">
    <source>
        <dbReference type="SAM" id="Phobius"/>
    </source>
</evidence>
<accession>A0A7E4VFE5</accession>
<dbReference type="AlphaFoldDB" id="A0A7E4VFE5"/>
<reference evidence="3" key="1">
    <citation type="journal article" date="2013" name="Genetics">
        <title>The draft genome and transcriptome of Panagrellus redivivus are shaped by the harsh demands of a free-living lifestyle.</title>
        <authorList>
            <person name="Srinivasan J."/>
            <person name="Dillman A.R."/>
            <person name="Macchietto M.G."/>
            <person name="Heikkinen L."/>
            <person name="Lakso M."/>
            <person name="Fracchia K.M."/>
            <person name="Antoshechkin I."/>
            <person name="Mortazavi A."/>
            <person name="Wong G."/>
            <person name="Sternberg P.W."/>
        </authorList>
    </citation>
    <scope>NUCLEOTIDE SEQUENCE [LARGE SCALE GENOMIC DNA]</scope>
    <source>
        <strain evidence="3">MT8872</strain>
    </source>
</reference>
<evidence type="ECO:0000256" key="2">
    <source>
        <dbReference type="SAM" id="SignalP"/>
    </source>
</evidence>
<name>A0A7E4VFE5_PANRE</name>
<protein>
    <submittedName>
        <fullName evidence="4">Transmembrane protein</fullName>
    </submittedName>
</protein>
<evidence type="ECO:0000313" key="3">
    <source>
        <dbReference type="Proteomes" id="UP000492821"/>
    </source>
</evidence>
<evidence type="ECO:0000313" key="4">
    <source>
        <dbReference type="WBParaSite" id="Pan_g19808.t1"/>
    </source>
</evidence>
<organism evidence="3 4">
    <name type="scientific">Panagrellus redivivus</name>
    <name type="common">Microworm</name>
    <dbReference type="NCBI Taxonomy" id="6233"/>
    <lineage>
        <taxon>Eukaryota</taxon>
        <taxon>Metazoa</taxon>
        <taxon>Ecdysozoa</taxon>
        <taxon>Nematoda</taxon>
        <taxon>Chromadorea</taxon>
        <taxon>Rhabditida</taxon>
        <taxon>Tylenchina</taxon>
        <taxon>Panagrolaimomorpha</taxon>
        <taxon>Panagrolaimoidea</taxon>
        <taxon>Panagrolaimidae</taxon>
        <taxon>Panagrellus</taxon>
    </lineage>
</organism>
<dbReference type="Proteomes" id="UP000492821">
    <property type="component" value="Unassembled WGS sequence"/>
</dbReference>
<feature type="transmembrane region" description="Helical" evidence="1">
    <location>
        <begin position="28"/>
        <end position="58"/>
    </location>
</feature>